<name>A0A225WQ07_9STRA</name>
<reference evidence="2" key="1">
    <citation type="submission" date="2017-03" db="EMBL/GenBank/DDBJ databases">
        <title>Phytopthora megakarya and P. palmivora, two closely related causual agents of cacao black pod achieved similar genome size and gene model numbers by different mechanisms.</title>
        <authorList>
            <person name="Ali S."/>
            <person name="Shao J."/>
            <person name="Larry D.J."/>
            <person name="Kronmiller B."/>
            <person name="Shen D."/>
            <person name="Strem M.D."/>
            <person name="Melnick R.L."/>
            <person name="Guiltinan M.J."/>
            <person name="Tyler B.M."/>
            <person name="Meinhardt L.W."/>
            <person name="Bailey B.A."/>
        </authorList>
    </citation>
    <scope>NUCLEOTIDE SEQUENCE [LARGE SCALE GENOMIC DNA]</scope>
    <source>
        <strain evidence="2">zdho120</strain>
    </source>
</reference>
<accession>A0A225WQ07</accession>
<organism evidence="1 2">
    <name type="scientific">Phytophthora megakarya</name>
    <dbReference type="NCBI Taxonomy" id="4795"/>
    <lineage>
        <taxon>Eukaryota</taxon>
        <taxon>Sar</taxon>
        <taxon>Stramenopiles</taxon>
        <taxon>Oomycota</taxon>
        <taxon>Peronosporomycetes</taxon>
        <taxon>Peronosporales</taxon>
        <taxon>Peronosporaceae</taxon>
        <taxon>Phytophthora</taxon>
    </lineage>
</organism>
<comment type="caution">
    <text evidence="1">The sequence shown here is derived from an EMBL/GenBank/DDBJ whole genome shotgun (WGS) entry which is preliminary data.</text>
</comment>
<keyword evidence="2" id="KW-1185">Reference proteome</keyword>
<protein>
    <submittedName>
        <fullName evidence="1">Uncharacterized protein</fullName>
    </submittedName>
</protein>
<sequence>MARVTMTAALMVTTTVIATTVFTTAMEMTAVVPVTAMTPTAMETTMTLTHPHLMGIVQHNGTEYADSGLGTSCLLDRIDVGVNRERVWLDVVIGQTRDSTTYLETNLRTVPRADGSGSTNTCAVVTKTRFD</sequence>
<proteinExistence type="predicted"/>
<dbReference type="AlphaFoldDB" id="A0A225WQ07"/>
<dbReference type="EMBL" id="NBNE01000512">
    <property type="protein sequence ID" value="OWZ18950.1"/>
    <property type="molecule type" value="Genomic_DNA"/>
</dbReference>
<gene>
    <name evidence="1" type="ORF">PHMEG_0006881</name>
</gene>
<dbReference type="Proteomes" id="UP000198211">
    <property type="component" value="Unassembled WGS sequence"/>
</dbReference>
<evidence type="ECO:0000313" key="1">
    <source>
        <dbReference type="EMBL" id="OWZ18950.1"/>
    </source>
</evidence>
<evidence type="ECO:0000313" key="2">
    <source>
        <dbReference type="Proteomes" id="UP000198211"/>
    </source>
</evidence>